<proteinExistence type="predicted"/>
<protein>
    <submittedName>
        <fullName evidence="1">Uncharacterized protein</fullName>
    </submittedName>
</protein>
<dbReference type="EMBL" id="JAIWYP010000010">
    <property type="protein sequence ID" value="KAH3748401.1"/>
    <property type="molecule type" value="Genomic_DNA"/>
</dbReference>
<name>A0A9D4DG55_DREPO</name>
<reference evidence="1" key="1">
    <citation type="journal article" date="2019" name="bioRxiv">
        <title>The Genome of the Zebra Mussel, Dreissena polymorpha: A Resource for Invasive Species Research.</title>
        <authorList>
            <person name="McCartney M.A."/>
            <person name="Auch B."/>
            <person name="Kono T."/>
            <person name="Mallez S."/>
            <person name="Zhang Y."/>
            <person name="Obille A."/>
            <person name="Becker A."/>
            <person name="Abrahante J.E."/>
            <person name="Garbe J."/>
            <person name="Badalamenti J.P."/>
            <person name="Herman A."/>
            <person name="Mangelson H."/>
            <person name="Liachko I."/>
            <person name="Sullivan S."/>
            <person name="Sone E.D."/>
            <person name="Koren S."/>
            <person name="Silverstein K.A.T."/>
            <person name="Beckman K.B."/>
            <person name="Gohl D.M."/>
        </authorList>
    </citation>
    <scope>NUCLEOTIDE SEQUENCE</scope>
    <source>
        <strain evidence="1">Duluth1</strain>
        <tissue evidence="1">Whole animal</tissue>
    </source>
</reference>
<keyword evidence="2" id="KW-1185">Reference proteome</keyword>
<sequence>MLMYVLVVNTIYECSFLFQSKGLEPEYQQKKGTYAFIRKLLCLPYLSAEHIVPVFVTLVDLASEHVMPLMEYVRRTWLESDVWPVHSWSVYGRSVRTNNDVEGK</sequence>
<accession>A0A9D4DG55</accession>
<dbReference type="Proteomes" id="UP000828390">
    <property type="component" value="Unassembled WGS sequence"/>
</dbReference>
<gene>
    <name evidence="1" type="ORF">DPMN_182846</name>
</gene>
<reference evidence="1" key="2">
    <citation type="submission" date="2020-11" db="EMBL/GenBank/DDBJ databases">
        <authorList>
            <person name="McCartney M.A."/>
            <person name="Auch B."/>
            <person name="Kono T."/>
            <person name="Mallez S."/>
            <person name="Becker A."/>
            <person name="Gohl D.M."/>
            <person name="Silverstein K.A.T."/>
            <person name="Koren S."/>
            <person name="Bechman K.B."/>
            <person name="Herman A."/>
            <person name="Abrahante J.E."/>
            <person name="Garbe J."/>
        </authorList>
    </citation>
    <scope>NUCLEOTIDE SEQUENCE</scope>
    <source>
        <strain evidence="1">Duluth1</strain>
        <tissue evidence="1">Whole animal</tissue>
    </source>
</reference>
<comment type="caution">
    <text evidence="1">The sequence shown here is derived from an EMBL/GenBank/DDBJ whole genome shotgun (WGS) entry which is preliminary data.</text>
</comment>
<organism evidence="1 2">
    <name type="scientific">Dreissena polymorpha</name>
    <name type="common">Zebra mussel</name>
    <name type="synonym">Mytilus polymorpha</name>
    <dbReference type="NCBI Taxonomy" id="45954"/>
    <lineage>
        <taxon>Eukaryota</taxon>
        <taxon>Metazoa</taxon>
        <taxon>Spiralia</taxon>
        <taxon>Lophotrochozoa</taxon>
        <taxon>Mollusca</taxon>
        <taxon>Bivalvia</taxon>
        <taxon>Autobranchia</taxon>
        <taxon>Heteroconchia</taxon>
        <taxon>Euheterodonta</taxon>
        <taxon>Imparidentia</taxon>
        <taxon>Neoheterodontei</taxon>
        <taxon>Myida</taxon>
        <taxon>Dreissenoidea</taxon>
        <taxon>Dreissenidae</taxon>
        <taxon>Dreissena</taxon>
    </lineage>
</organism>
<dbReference type="AlphaFoldDB" id="A0A9D4DG55"/>
<evidence type="ECO:0000313" key="2">
    <source>
        <dbReference type="Proteomes" id="UP000828390"/>
    </source>
</evidence>
<evidence type="ECO:0000313" key="1">
    <source>
        <dbReference type="EMBL" id="KAH3748401.1"/>
    </source>
</evidence>